<name>A0A1A9KBJ6_9PSED</name>
<dbReference type="AlphaFoldDB" id="A0A1A9KBJ6"/>
<evidence type="ECO:0000313" key="1">
    <source>
        <dbReference type="EMBL" id="ANI14470.1"/>
    </source>
</evidence>
<dbReference type="Proteomes" id="UP000077748">
    <property type="component" value="Chromosome"/>
</dbReference>
<evidence type="ECO:0000313" key="2">
    <source>
        <dbReference type="Proteomes" id="UP000077748"/>
    </source>
</evidence>
<dbReference type="RefSeq" id="WP_064582663.1">
    <property type="nucleotide sequence ID" value="NZ_CP015878.1"/>
</dbReference>
<proteinExistence type="predicted"/>
<accession>A0A1A9KBJ6</accession>
<protein>
    <submittedName>
        <fullName evidence="1">Aldehyde dehydrogenase</fullName>
    </submittedName>
</protein>
<organism evidence="1 2">
    <name type="scientific">Pseudomonas citronellolis</name>
    <dbReference type="NCBI Taxonomy" id="53408"/>
    <lineage>
        <taxon>Bacteria</taxon>
        <taxon>Pseudomonadati</taxon>
        <taxon>Pseudomonadota</taxon>
        <taxon>Gammaproteobacteria</taxon>
        <taxon>Pseudomonadales</taxon>
        <taxon>Pseudomonadaceae</taxon>
        <taxon>Pseudomonas</taxon>
    </lineage>
</organism>
<sequence length="65" mass="7016">MAIFILKERGGSRAVIVRAKCISCARTVAVENAGAEGTLLWRDSNLSSVELVRESDKPGLILKSE</sequence>
<gene>
    <name evidence="1" type="ORF">A9C11_10960</name>
</gene>
<dbReference type="EMBL" id="CP015878">
    <property type="protein sequence ID" value="ANI14470.1"/>
    <property type="molecule type" value="Genomic_DNA"/>
</dbReference>
<reference evidence="1 2" key="1">
    <citation type="submission" date="2016-05" db="EMBL/GenBank/DDBJ databases">
        <title>Genome Sequence of Pseudomonas citronellolis Strain SJTE-3, an Estrogens and Persistent Organic Pollutants degradation strain.</title>
        <authorList>
            <person name="Liang R."/>
        </authorList>
    </citation>
    <scope>NUCLEOTIDE SEQUENCE [LARGE SCALE GENOMIC DNA]</scope>
    <source>
        <strain evidence="1 2">SJTE-3</strain>
    </source>
</reference>